<dbReference type="PANTHER" id="PTHR43300:SF11">
    <property type="entry name" value="ACETYLTRANSFERASE RV3034C-RELATED"/>
    <property type="match status" value="1"/>
</dbReference>
<gene>
    <name evidence="2" type="ORF">FNH13_03000</name>
</gene>
<dbReference type="InterPro" id="IPR011004">
    <property type="entry name" value="Trimer_LpxA-like_sf"/>
</dbReference>
<feature type="region of interest" description="Disordered" evidence="1">
    <location>
        <begin position="16"/>
        <end position="39"/>
    </location>
</feature>
<dbReference type="AlphaFoldDB" id="A0A516G7D0"/>
<evidence type="ECO:0000313" key="3">
    <source>
        <dbReference type="Proteomes" id="UP000315395"/>
    </source>
</evidence>
<dbReference type="InterPro" id="IPR050179">
    <property type="entry name" value="Trans_hexapeptide_repeat"/>
</dbReference>
<dbReference type="RefSeq" id="WP_143782086.1">
    <property type="nucleotide sequence ID" value="NZ_CP041616.1"/>
</dbReference>
<dbReference type="Gene3D" id="2.160.10.10">
    <property type="entry name" value="Hexapeptide repeat proteins"/>
    <property type="match status" value="1"/>
</dbReference>
<organism evidence="2 3">
    <name type="scientific">Ornithinimicrobium ciconiae</name>
    <dbReference type="NCBI Taxonomy" id="2594265"/>
    <lineage>
        <taxon>Bacteria</taxon>
        <taxon>Bacillati</taxon>
        <taxon>Actinomycetota</taxon>
        <taxon>Actinomycetes</taxon>
        <taxon>Micrococcales</taxon>
        <taxon>Ornithinimicrobiaceae</taxon>
        <taxon>Ornithinimicrobium</taxon>
    </lineage>
</organism>
<evidence type="ECO:0000256" key="1">
    <source>
        <dbReference type="SAM" id="MobiDB-lite"/>
    </source>
</evidence>
<protein>
    <submittedName>
        <fullName evidence="2">Antibiotic acetyltransferase</fullName>
    </submittedName>
</protein>
<dbReference type="SUPFAM" id="SSF51161">
    <property type="entry name" value="Trimeric LpxA-like enzymes"/>
    <property type="match status" value="1"/>
</dbReference>
<sequence>MERYYRSVRKQVGRVRRRLTPRPEHALPPGGRLDQRPDLRDDDIGKYSWGHLTVSNRAPGCVLSIGRYCSFSYGTQVLLGGEHRADFATTYRFGVYPPFNEWFEPVPDSSVGRGDVTIGNDVWIGHQSVILSGVTLGDGVVVGAGSVVRQSAPPYALVMGNPARVAGFRFSAEQIEALLRIRWWDWSEERIVEGLPLMMSDDIQRFIDAHDIGE</sequence>
<dbReference type="Proteomes" id="UP000315395">
    <property type="component" value="Chromosome"/>
</dbReference>
<evidence type="ECO:0000313" key="2">
    <source>
        <dbReference type="EMBL" id="QDO87428.1"/>
    </source>
</evidence>
<accession>A0A516G7D0</accession>
<dbReference type="EMBL" id="CP041616">
    <property type="protein sequence ID" value="QDO87428.1"/>
    <property type="molecule type" value="Genomic_DNA"/>
</dbReference>
<name>A0A516G7D0_9MICO</name>
<reference evidence="2 3" key="1">
    <citation type="submission" date="2019-07" db="EMBL/GenBank/DDBJ databases">
        <title>complete genome sequencing of Ornithinimicrobium sp. H23M54.</title>
        <authorList>
            <person name="Bae J.-W."/>
            <person name="Lee S.-Y."/>
        </authorList>
    </citation>
    <scope>NUCLEOTIDE SEQUENCE [LARGE SCALE GENOMIC DNA]</scope>
    <source>
        <strain evidence="2 3">H23M54</strain>
    </source>
</reference>
<dbReference type="PANTHER" id="PTHR43300">
    <property type="entry name" value="ACETYLTRANSFERASE"/>
    <property type="match status" value="1"/>
</dbReference>
<proteinExistence type="predicted"/>
<dbReference type="CDD" id="cd03349">
    <property type="entry name" value="LbH_XAT"/>
    <property type="match status" value="1"/>
</dbReference>
<dbReference type="KEGG" id="orz:FNH13_03000"/>
<dbReference type="InterPro" id="IPR001451">
    <property type="entry name" value="Hexapep"/>
</dbReference>
<keyword evidence="3" id="KW-1185">Reference proteome</keyword>
<dbReference type="GO" id="GO:0016740">
    <property type="term" value="F:transferase activity"/>
    <property type="evidence" value="ECO:0007669"/>
    <property type="project" value="UniProtKB-KW"/>
</dbReference>
<dbReference type="OrthoDB" id="2643438at2"/>
<dbReference type="Pfam" id="PF00132">
    <property type="entry name" value="Hexapep"/>
    <property type="match status" value="1"/>
</dbReference>
<keyword evidence="2" id="KW-0808">Transferase</keyword>